<evidence type="ECO:0000256" key="1">
    <source>
        <dbReference type="ARBA" id="ARBA00023015"/>
    </source>
</evidence>
<feature type="DNA-binding region" description="H-T-H motif" evidence="4">
    <location>
        <begin position="49"/>
        <end position="68"/>
    </location>
</feature>
<feature type="domain" description="HTH tetR-type" evidence="6">
    <location>
        <begin position="26"/>
        <end position="86"/>
    </location>
</feature>
<feature type="region of interest" description="Disordered" evidence="5">
    <location>
        <begin position="1"/>
        <end position="24"/>
    </location>
</feature>
<comment type="caution">
    <text evidence="7">The sequence shown here is derived from an EMBL/GenBank/DDBJ whole genome shotgun (WGS) entry which is preliminary data.</text>
</comment>
<evidence type="ECO:0000259" key="6">
    <source>
        <dbReference type="PROSITE" id="PS50977"/>
    </source>
</evidence>
<dbReference type="RefSeq" id="WP_301589423.1">
    <property type="nucleotide sequence ID" value="NZ_JAPFQI010000003.1"/>
</dbReference>
<gene>
    <name evidence="7" type="ORF">OF850_07800</name>
</gene>
<dbReference type="InterPro" id="IPR009057">
    <property type="entry name" value="Homeodomain-like_sf"/>
</dbReference>
<reference evidence="7 8" key="1">
    <citation type="submission" date="2022-10" db="EMBL/GenBank/DDBJ databases">
        <title>Roseococcus glaciei nov., sp. nov., isolated from glacier.</title>
        <authorList>
            <person name="Liu Q."/>
            <person name="Xin Y.-H."/>
        </authorList>
    </citation>
    <scope>NUCLEOTIDE SEQUENCE [LARGE SCALE GENOMIC DNA]</scope>
    <source>
        <strain evidence="7 8">MDT2-1-1</strain>
    </source>
</reference>
<dbReference type="EMBL" id="JAPFQI010000003">
    <property type="protein sequence ID" value="MCW8085524.1"/>
    <property type="molecule type" value="Genomic_DNA"/>
</dbReference>
<dbReference type="SUPFAM" id="SSF46689">
    <property type="entry name" value="Homeodomain-like"/>
    <property type="match status" value="1"/>
</dbReference>
<sequence length="236" mass="26648">MDRTLGSNEADAAPEAGAGKQARRSATMRRRLCEAALDVLCEVGFQSLTTPMIAARAGVSRGAQTHHFATKTDMLVGAFEHLLQSWDEARHAAFGGRNLGEVPFEDYLRFVWREIFSKPSYVAALELMLAARVDRELGDRLRHALDSPASQRNLRWRQLLRFPDVRKEEQFQYMTLCLLRGMAIHASFNRSDDVNEAVLEAWIELAETVIAVERPERSVAAATERPRRKMRRVPGA</sequence>
<organism evidence="7 8">
    <name type="scientific">Sabulicella glaciei</name>
    <dbReference type="NCBI Taxonomy" id="2984948"/>
    <lineage>
        <taxon>Bacteria</taxon>
        <taxon>Pseudomonadati</taxon>
        <taxon>Pseudomonadota</taxon>
        <taxon>Alphaproteobacteria</taxon>
        <taxon>Acetobacterales</taxon>
        <taxon>Acetobacteraceae</taxon>
        <taxon>Sabulicella</taxon>
    </lineage>
</organism>
<evidence type="ECO:0000313" key="8">
    <source>
        <dbReference type="Proteomes" id="UP001526430"/>
    </source>
</evidence>
<dbReference type="PROSITE" id="PS50977">
    <property type="entry name" value="HTH_TETR_2"/>
    <property type="match status" value="1"/>
</dbReference>
<evidence type="ECO:0000256" key="4">
    <source>
        <dbReference type="PROSITE-ProRule" id="PRU00335"/>
    </source>
</evidence>
<protein>
    <submittedName>
        <fullName evidence="7">TetR/AcrR family transcriptional regulator</fullName>
    </submittedName>
</protein>
<evidence type="ECO:0000256" key="5">
    <source>
        <dbReference type="SAM" id="MobiDB-lite"/>
    </source>
</evidence>
<proteinExistence type="predicted"/>
<evidence type="ECO:0000256" key="2">
    <source>
        <dbReference type="ARBA" id="ARBA00023125"/>
    </source>
</evidence>
<dbReference type="Gene3D" id="1.10.357.10">
    <property type="entry name" value="Tetracycline Repressor, domain 2"/>
    <property type="match status" value="1"/>
</dbReference>
<dbReference type="Proteomes" id="UP001526430">
    <property type="component" value="Unassembled WGS sequence"/>
</dbReference>
<accession>A0ABT3NVE9</accession>
<keyword evidence="1" id="KW-0805">Transcription regulation</keyword>
<evidence type="ECO:0000313" key="7">
    <source>
        <dbReference type="EMBL" id="MCW8085524.1"/>
    </source>
</evidence>
<dbReference type="InterPro" id="IPR050109">
    <property type="entry name" value="HTH-type_TetR-like_transc_reg"/>
</dbReference>
<keyword evidence="2 4" id="KW-0238">DNA-binding</keyword>
<keyword evidence="8" id="KW-1185">Reference proteome</keyword>
<dbReference type="PANTHER" id="PTHR30055">
    <property type="entry name" value="HTH-TYPE TRANSCRIPTIONAL REGULATOR RUTR"/>
    <property type="match status" value="1"/>
</dbReference>
<dbReference type="Pfam" id="PF00440">
    <property type="entry name" value="TetR_N"/>
    <property type="match status" value="1"/>
</dbReference>
<dbReference type="InterPro" id="IPR001647">
    <property type="entry name" value="HTH_TetR"/>
</dbReference>
<keyword evidence="3" id="KW-0804">Transcription</keyword>
<dbReference type="PANTHER" id="PTHR30055:SF234">
    <property type="entry name" value="HTH-TYPE TRANSCRIPTIONAL REGULATOR BETI"/>
    <property type="match status" value="1"/>
</dbReference>
<dbReference type="PRINTS" id="PR00455">
    <property type="entry name" value="HTHTETR"/>
</dbReference>
<name>A0ABT3NVE9_9PROT</name>
<evidence type="ECO:0000256" key="3">
    <source>
        <dbReference type="ARBA" id="ARBA00023163"/>
    </source>
</evidence>